<reference evidence="1 2" key="1">
    <citation type="submission" date="2023-05" db="EMBL/GenBank/DDBJ databases">
        <title>Actinoplanes sp. NEAU-A12 genome sequencing.</title>
        <authorList>
            <person name="Wang Z.-S."/>
        </authorList>
    </citation>
    <scope>NUCLEOTIDE SEQUENCE [LARGE SCALE GENOMIC DNA]</scope>
    <source>
        <strain evidence="1 2">NEAU-A12</strain>
    </source>
</reference>
<name>A0ABT6X0K5_9ACTN</name>
<comment type="caution">
    <text evidence="1">The sequence shown here is derived from an EMBL/GenBank/DDBJ whole genome shotgun (WGS) entry which is preliminary data.</text>
</comment>
<dbReference type="EMBL" id="JASCTH010000047">
    <property type="protein sequence ID" value="MDI6105538.1"/>
    <property type="molecule type" value="Genomic_DNA"/>
</dbReference>
<accession>A0ABT6X0K5</accession>
<evidence type="ECO:0000313" key="1">
    <source>
        <dbReference type="EMBL" id="MDI6105538.1"/>
    </source>
</evidence>
<proteinExistence type="predicted"/>
<gene>
    <name evidence="1" type="ORF">QLQ12_43845</name>
</gene>
<evidence type="ECO:0000313" key="2">
    <source>
        <dbReference type="Proteomes" id="UP001241758"/>
    </source>
</evidence>
<sequence length="47" mass="4708">MPGGPGAAEVLATAERPGVAEVFAAAGRLIATGRVAAWSPHCMYPCP</sequence>
<organism evidence="1 2">
    <name type="scientific">Actinoplanes sandaracinus</name>
    <dbReference type="NCBI Taxonomy" id="3045177"/>
    <lineage>
        <taxon>Bacteria</taxon>
        <taxon>Bacillati</taxon>
        <taxon>Actinomycetota</taxon>
        <taxon>Actinomycetes</taxon>
        <taxon>Micromonosporales</taxon>
        <taxon>Micromonosporaceae</taxon>
        <taxon>Actinoplanes</taxon>
    </lineage>
</organism>
<keyword evidence="2" id="KW-1185">Reference proteome</keyword>
<protein>
    <submittedName>
        <fullName evidence="1">Uncharacterized protein</fullName>
    </submittedName>
</protein>
<dbReference type="Proteomes" id="UP001241758">
    <property type="component" value="Unassembled WGS sequence"/>
</dbReference>